<proteinExistence type="predicted"/>
<keyword evidence="3" id="KW-1185">Reference proteome</keyword>
<accession>A0A0V0QIY2</accession>
<protein>
    <submittedName>
        <fullName evidence="2">Uncharacterized protein</fullName>
    </submittedName>
</protein>
<organism evidence="2 3">
    <name type="scientific">Pseudocohnilembus persalinus</name>
    <name type="common">Ciliate</name>
    <dbReference type="NCBI Taxonomy" id="266149"/>
    <lineage>
        <taxon>Eukaryota</taxon>
        <taxon>Sar</taxon>
        <taxon>Alveolata</taxon>
        <taxon>Ciliophora</taxon>
        <taxon>Intramacronucleata</taxon>
        <taxon>Oligohymenophorea</taxon>
        <taxon>Scuticociliatia</taxon>
        <taxon>Philasterida</taxon>
        <taxon>Pseudocohnilembidae</taxon>
        <taxon>Pseudocohnilembus</taxon>
    </lineage>
</organism>
<evidence type="ECO:0000313" key="2">
    <source>
        <dbReference type="EMBL" id="KRX02108.1"/>
    </source>
</evidence>
<name>A0A0V0QIY2_PSEPJ</name>
<gene>
    <name evidence="2" type="ORF">PPERSA_06303</name>
</gene>
<evidence type="ECO:0000256" key="1">
    <source>
        <dbReference type="SAM" id="MobiDB-lite"/>
    </source>
</evidence>
<feature type="region of interest" description="Disordered" evidence="1">
    <location>
        <begin position="192"/>
        <end position="211"/>
    </location>
</feature>
<feature type="region of interest" description="Disordered" evidence="1">
    <location>
        <begin position="138"/>
        <end position="161"/>
    </location>
</feature>
<dbReference type="EMBL" id="LDAU01000157">
    <property type="protein sequence ID" value="KRX02108.1"/>
    <property type="molecule type" value="Genomic_DNA"/>
</dbReference>
<dbReference type="AlphaFoldDB" id="A0A0V0QIY2"/>
<dbReference type="InParanoid" id="A0A0V0QIY2"/>
<feature type="compositionally biased region" description="Acidic residues" evidence="1">
    <location>
        <begin position="139"/>
        <end position="161"/>
    </location>
</feature>
<sequence length="245" mass="29142">MENNTLLYESNFSQSNLSIQTNSNDESNSLAQSKQFISPFKNVENQAPKIQIIKQNQNQRTIDLNQGGGYYIKEKEDYFKLLRNSAKKQFTSSNTNPQIKYILTPNKSLLFEENTQKIPLNNFEGLRKSEQILNNLGEESQDEEMSAQSDYEEQNELQEEEYSDDFLDENNQSNSDLYRQKKSLTEQNDQNHFQFQIPQNKKKNQQEDYQKPFRMEKKIKKNIEWKNKTPEYLNLKYIYRTFCMA</sequence>
<comment type="caution">
    <text evidence="2">The sequence shown here is derived from an EMBL/GenBank/DDBJ whole genome shotgun (WGS) entry which is preliminary data.</text>
</comment>
<reference evidence="2 3" key="1">
    <citation type="journal article" date="2015" name="Sci. Rep.">
        <title>Genome of the facultative scuticociliatosis pathogen Pseudocohnilembus persalinus provides insight into its virulence through horizontal gene transfer.</title>
        <authorList>
            <person name="Xiong J."/>
            <person name="Wang G."/>
            <person name="Cheng J."/>
            <person name="Tian M."/>
            <person name="Pan X."/>
            <person name="Warren A."/>
            <person name="Jiang C."/>
            <person name="Yuan D."/>
            <person name="Miao W."/>
        </authorList>
    </citation>
    <scope>NUCLEOTIDE SEQUENCE [LARGE SCALE GENOMIC DNA]</scope>
    <source>
        <strain evidence="2">36N120E</strain>
    </source>
</reference>
<evidence type="ECO:0000313" key="3">
    <source>
        <dbReference type="Proteomes" id="UP000054937"/>
    </source>
</evidence>
<dbReference type="Proteomes" id="UP000054937">
    <property type="component" value="Unassembled WGS sequence"/>
</dbReference>